<dbReference type="SUPFAM" id="SSF55729">
    <property type="entry name" value="Acyl-CoA N-acyltransferases (Nat)"/>
    <property type="match status" value="1"/>
</dbReference>
<dbReference type="Gene3D" id="3.40.630.30">
    <property type="match status" value="1"/>
</dbReference>
<dbReference type="GeneID" id="19109352"/>
<feature type="non-terminal residue" evidence="1">
    <location>
        <position position="132"/>
    </location>
</feature>
<dbReference type="InterPro" id="IPR052523">
    <property type="entry name" value="Trichothecene_AcTrans"/>
</dbReference>
<organism evidence="1 2">
    <name type="scientific">Baudoinia panamericana (strain UAMH 10762)</name>
    <name type="common">Angels' share fungus</name>
    <name type="synonym">Baudoinia compniacensis (strain UAMH 10762)</name>
    <dbReference type="NCBI Taxonomy" id="717646"/>
    <lineage>
        <taxon>Eukaryota</taxon>
        <taxon>Fungi</taxon>
        <taxon>Dikarya</taxon>
        <taxon>Ascomycota</taxon>
        <taxon>Pezizomycotina</taxon>
        <taxon>Dothideomycetes</taxon>
        <taxon>Dothideomycetidae</taxon>
        <taxon>Mycosphaerellales</taxon>
        <taxon>Teratosphaeriaceae</taxon>
        <taxon>Baudoinia</taxon>
    </lineage>
</organism>
<reference evidence="1 2" key="1">
    <citation type="journal article" date="2012" name="PLoS Pathog.">
        <title>Diverse lifestyles and strategies of plant pathogenesis encoded in the genomes of eighteen Dothideomycetes fungi.</title>
        <authorList>
            <person name="Ohm R.A."/>
            <person name="Feau N."/>
            <person name="Henrissat B."/>
            <person name="Schoch C.L."/>
            <person name="Horwitz B.A."/>
            <person name="Barry K.W."/>
            <person name="Condon B.J."/>
            <person name="Copeland A.C."/>
            <person name="Dhillon B."/>
            <person name="Glaser F."/>
            <person name="Hesse C.N."/>
            <person name="Kosti I."/>
            <person name="LaButti K."/>
            <person name="Lindquist E.A."/>
            <person name="Lucas S."/>
            <person name="Salamov A.A."/>
            <person name="Bradshaw R.E."/>
            <person name="Ciuffetti L."/>
            <person name="Hamelin R.C."/>
            <person name="Kema G.H.J."/>
            <person name="Lawrence C."/>
            <person name="Scott J.A."/>
            <person name="Spatafora J.W."/>
            <person name="Turgeon B.G."/>
            <person name="de Wit P.J.G.M."/>
            <person name="Zhong S."/>
            <person name="Goodwin S.B."/>
            <person name="Grigoriev I.V."/>
        </authorList>
    </citation>
    <scope>NUCLEOTIDE SEQUENCE [LARGE SCALE GENOMIC DNA]</scope>
    <source>
        <strain evidence="1 2">UAMH 10762</strain>
    </source>
</reference>
<dbReference type="HOGENOM" id="CLU_060131_6_4_1"/>
<dbReference type="KEGG" id="bcom:BAUCODRAFT_158604"/>
<dbReference type="STRING" id="717646.M2MR79"/>
<dbReference type="Proteomes" id="UP000011761">
    <property type="component" value="Unassembled WGS sequence"/>
</dbReference>
<dbReference type="AlphaFoldDB" id="M2MR79"/>
<proteinExistence type="predicted"/>
<dbReference type="PANTHER" id="PTHR42791:SF17">
    <property type="entry name" value="ACETYLTRANSFERASE, GNAT FAMILY FAMILY (AFU_ORTHOLOGUE AFUA_8G05690)"/>
    <property type="match status" value="1"/>
</dbReference>
<evidence type="ECO:0008006" key="3">
    <source>
        <dbReference type="Google" id="ProtNLM"/>
    </source>
</evidence>
<protein>
    <recommendedName>
        <fullName evidence="3">N-acetyltransferase domain-containing protein</fullName>
    </recommendedName>
</protein>
<dbReference type="OMA" id="MFPITED"/>
<dbReference type="eggNOG" id="ENOG502SC13">
    <property type="taxonomic scope" value="Eukaryota"/>
</dbReference>
<dbReference type="OrthoDB" id="2115692at2759"/>
<evidence type="ECO:0000313" key="2">
    <source>
        <dbReference type="Proteomes" id="UP000011761"/>
    </source>
</evidence>
<gene>
    <name evidence="1" type="ORF">BAUCODRAFT_158604</name>
</gene>
<keyword evidence="2" id="KW-1185">Reference proteome</keyword>
<dbReference type="PANTHER" id="PTHR42791">
    <property type="entry name" value="GNAT FAMILY ACETYLTRANSFERASE"/>
    <property type="match status" value="1"/>
</dbReference>
<sequence length="132" mass="15264">MAFELQPLESSDAERCVTIYFAAFQNPHSLAVWPRIATVRAWWEQMIRDELNEEGSHWRKAVFKDTGELVGYCKWRHHAAGQTLDTQLPEWPKGADTALADETFGAWVRMHPELMGSRAHWYLEMVATDPAY</sequence>
<name>M2MR79_BAUPA</name>
<accession>M2MR79</accession>
<evidence type="ECO:0000313" key="1">
    <source>
        <dbReference type="EMBL" id="EMC93963.1"/>
    </source>
</evidence>
<dbReference type="EMBL" id="KB445559">
    <property type="protein sequence ID" value="EMC93963.1"/>
    <property type="molecule type" value="Genomic_DNA"/>
</dbReference>
<dbReference type="RefSeq" id="XP_007678957.1">
    <property type="nucleotide sequence ID" value="XM_007680767.1"/>
</dbReference>
<dbReference type="InterPro" id="IPR016181">
    <property type="entry name" value="Acyl_CoA_acyltransferase"/>
</dbReference>